<name>A0AA88S2N9_CHASR</name>
<dbReference type="EMBL" id="JAUPFM010000016">
    <property type="protein sequence ID" value="KAK2825774.1"/>
    <property type="molecule type" value="Genomic_DNA"/>
</dbReference>
<comment type="caution">
    <text evidence="1">The sequence shown here is derived from an EMBL/GenBank/DDBJ whole genome shotgun (WGS) entry which is preliminary data.</text>
</comment>
<proteinExistence type="predicted"/>
<accession>A0AA88S2N9</accession>
<reference evidence="1" key="1">
    <citation type="submission" date="2023-07" db="EMBL/GenBank/DDBJ databases">
        <title>Chromosome-level Genome Assembly of Striped Snakehead (Channa striata).</title>
        <authorList>
            <person name="Liu H."/>
        </authorList>
    </citation>
    <scope>NUCLEOTIDE SEQUENCE</scope>
    <source>
        <strain evidence="1">Gz</strain>
        <tissue evidence="1">Muscle</tissue>
    </source>
</reference>
<gene>
    <name evidence="1" type="ORF">Q5P01_019988</name>
</gene>
<protein>
    <submittedName>
        <fullName evidence="1">Uncharacterized protein</fullName>
    </submittedName>
</protein>
<organism evidence="1 2">
    <name type="scientific">Channa striata</name>
    <name type="common">Snakehead murrel</name>
    <name type="synonym">Ophicephalus striatus</name>
    <dbReference type="NCBI Taxonomy" id="64152"/>
    <lineage>
        <taxon>Eukaryota</taxon>
        <taxon>Metazoa</taxon>
        <taxon>Chordata</taxon>
        <taxon>Craniata</taxon>
        <taxon>Vertebrata</taxon>
        <taxon>Euteleostomi</taxon>
        <taxon>Actinopterygii</taxon>
        <taxon>Neopterygii</taxon>
        <taxon>Teleostei</taxon>
        <taxon>Neoteleostei</taxon>
        <taxon>Acanthomorphata</taxon>
        <taxon>Anabantaria</taxon>
        <taxon>Anabantiformes</taxon>
        <taxon>Channoidei</taxon>
        <taxon>Channidae</taxon>
        <taxon>Channa</taxon>
    </lineage>
</organism>
<keyword evidence="2" id="KW-1185">Reference proteome</keyword>
<evidence type="ECO:0000313" key="2">
    <source>
        <dbReference type="Proteomes" id="UP001187415"/>
    </source>
</evidence>
<sequence>MGAGFFPWSSLIKSAKNKHFDQQTLERLKVSKASVKTTYMEIVRTWLQKITGLSTKPVECHEFYKCNPCEAAFYRYPLNLQATAGCTTAMFRGSLACEAKRVRPPERGAEGGPRVQEGVESLETTCDSAELIPHPYQPFSKNFSNSRVLMAHRADRELVNRSGKLVAHCIVDYCLPRHMYGSPTESLSARREAVARLPGEKLEACLRVVTGDMYLSPGEVYESLSVELFACSDARISLSLPASMFADAGLACPTGRLSLLRSEVSERALVDLAGMLYQTVLMLQIRSPRAFASVPGAYPDSLLCIMPYSREDSDLIRTWLEAFKGSSPRELNSARGPLSRGGELDRKEATYHCTGCKNFYRDLFVSKVLGDTLFRIVYGSGNKRLLGHCVNEAWWIP</sequence>
<dbReference type="AlphaFoldDB" id="A0AA88S2N9"/>
<evidence type="ECO:0000313" key="1">
    <source>
        <dbReference type="EMBL" id="KAK2825774.1"/>
    </source>
</evidence>
<dbReference type="Proteomes" id="UP001187415">
    <property type="component" value="Unassembled WGS sequence"/>
</dbReference>